<accession>A0A6M3KUY0</accession>
<evidence type="ECO:0000313" key="1">
    <source>
        <dbReference type="EMBL" id="QJA85108.1"/>
    </source>
</evidence>
<organism evidence="1">
    <name type="scientific">viral metagenome</name>
    <dbReference type="NCBI Taxonomy" id="1070528"/>
    <lineage>
        <taxon>unclassified sequences</taxon>
        <taxon>metagenomes</taxon>
        <taxon>organismal metagenomes</taxon>
    </lineage>
</organism>
<gene>
    <name evidence="1" type="ORF">MM415B02273_0007</name>
</gene>
<name>A0A6M3KUY0_9ZZZZ</name>
<reference evidence="1" key="1">
    <citation type="submission" date="2020-03" db="EMBL/GenBank/DDBJ databases">
        <title>The deep terrestrial virosphere.</title>
        <authorList>
            <person name="Holmfeldt K."/>
            <person name="Nilsson E."/>
            <person name="Simone D."/>
            <person name="Lopez-Fernandez M."/>
            <person name="Wu X."/>
            <person name="de Brujin I."/>
            <person name="Lundin D."/>
            <person name="Andersson A."/>
            <person name="Bertilsson S."/>
            <person name="Dopson M."/>
        </authorList>
    </citation>
    <scope>NUCLEOTIDE SEQUENCE</scope>
    <source>
        <strain evidence="1">MM415B02273</strain>
    </source>
</reference>
<dbReference type="AlphaFoldDB" id="A0A6M3KUY0"/>
<proteinExistence type="predicted"/>
<sequence>MIRNIDAQATILKGGTQGGQVGHRRNTTKGKVKYLHGIGCKIGGESCFVCPLPDCKWNA</sequence>
<protein>
    <submittedName>
        <fullName evidence="1">Uncharacterized protein</fullName>
    </submittedName>
</protein>
<dbReference type="EMBL" id="MT142555">
    <property type="protein sequence ID" value="QJA85108.1"/>
    <property type="molecule type" value="Genomic_DNA"/>
</dbReference>